<feature type="compositionally biased region" description="Basic and acidic residues" evidence="1">
    <location>
        <begin position="1153"/>
        <end position="1184"/>
    </location>
</feature>
<feature type="compositionally biased region" description="Polar residues" evidence="1">
    <location>
        <begin position="943"/>
        <end position="954"/>
    </location>
</feature>
<evidence type="ECO:0000313" key="4">
    <source>
        <dbReference type="Proteomes" id="UP001217089"/>
    </source>
</evidence>
<reference evidence="3 4" key="1">
    <citation type="submission" date="2022-12" db="EMBL/GenBank/DDBJ databases">
        <title>Chromosome-level genome of Tegillarca granosa.</title>
        <authorList>
            <person name="Kim J."/>
        </authorList>
    </citation>
    <scope>NUCLEOTIDE SEQUENCE [LARGE SCALE GENOMIC DNA]</scope>
    <source>
        <strain evidence="3">Teg-2019</strain>
        <tissue evidence="3">Adductor muscle</tissue>
    </source>
</reference>
<dbReference type="Proteomes" id="UP001217089">
    <property type="component" value="Unassembled WGS sequence"/>
</dbReference>
<comment type="caution">
    <text evidence="3">The sequence shown here is derived from an EMBL/GenBank/DDBJ whole genome shotgun (WGS) entry which is preliminary data.</text>
</comment>
<feature type="compositionally biased region" description="Basic residues" evidence="1">
    <location>
        <begin position="485"/>
        <end position="494"/>
    </location>
</feature>
<keyword evidence="4" id="KW-1185">Reference proteome</keyword>
<dbReference type="Pfam" id="PF14661">
    <property type="entry name" value="HAUS6_N"/>
    <property type="match status" value="1"/>
</dbReference>
<dbReference type="EMBL" id="JARBDR010000923">
    <property type="protein sequence ID" value="KAJ8298281.1"/>
    <property type="molecule type" value="Genomic_DNA"/>
</dbReference>
<feature type="compositionally biased region" description="Polar residues" evidence="1">
    <location>
        <begin position="653"/>
        <end position="669"/>
    </location>
</feature>
<feature type="compositionally biased region" description="Polar residues" evidence="1">
    <location>
        <begin position="745"/>
        <end position="754"/>
    </location>
</feature>
<organism evidence="3 4">
    <name type="scientific">Tegillarca granosa</name>
    <name type="common">Malaysian cockle</name>
    <name type="synonym">Anadara granosa</name>
    <dbReference type="NCBI Taxonomy" id="220873"/>
    <lineage>
        <taxon>Eukaryota</taxon>
        <taxon>Metazoa</taxon>
        <taxon>Spiralia</taxon>
        <taxon>Lophotrochozoa</taxon>
        <taxon>Mollusca</taxon>
        <taxon>Bivalvia</taxon>
        <taxon>Autobranchia</taxon>
        <taxon>Pteriomorphia</taxon>
        <taxon>Arcoida</taxon>
        <taxon>Arcoidea</taxon>
        <taxon>Arcidae</taxon>
        <taxon>Tegillarca</taxon>
    </lineage>
</organism>
<feature type="region of interest" description="Disordered" evidence="1">
    <location>
        <begin position="470"/>
        <end position="626"/>
    </location>
</feature>
<feature type="compositionally biased region" description="Polar residues" evidence="1">
    <location>
        <begin position="552"/>
        <end position="563"/>
    </location>
</feature>
<feature type="region of interest" description="Disordered" evidence="1">
    <location>
        <begin position="1153"/>
        <end position="1192"/>
    </location>
</feature>
<feature type="region of interest" description="Disordered" evidence="1">
    <location>
        <begin position="707"/>
        <end position="774"/>
    </location>
</feature>
<feature type="compositionally biased region" description="Low complexity" evidence="1">
    <location>
        <begin position="721"/>
        <end position="744"/>
    </location>
</feature>
<feature type="compositionally biased region" description="Polar residues" evidence="1">
    <location>
        <begin position="711"/>
        <end position="720"/>
    </location>
</feature>
<accession>A0ABQ9DYG2</accession>
<feature type="region of interest" description="Disordered" evidence="1">
    <location>
        <begin position="386"/>
        <end position="425"/>
    </location>
</feature>
<feature type="region of interest" description="Disordered" evidence="1">
    <location>
        <begin position="844"/>
        <end position="873"/>
    </location>
</feature>
<dbReference type="PANTHER" id="PTHR16151:SF2">
    <property type="entry name" value="HAUS AUGMIN-LIKE COMPLEX SUBUNIT 6"/>
    <property type="match status" value="1"/>
</dbReference>
<feature type="compositionally biased region" description="Polar residues" evidence="1">
    <location>
        <begin position="592"/>
        <end position="605"/>
    </location>
</feature>
<feature type="compositionally biased region" description="Polar residues" evidence="1">
    <location>
        <begin position="964"/>
        <end position="974"/>
    </location>
</feature>
<feature type="domain" description="HAUS augmin-like complex subunit 6 N-terminal" evidence="2">
    <location>
        <begin position="22"/>
        <end position="271"/>
    </location>
</feature>
<name>A0ABQ9DYG2_TEGGR</name>
<feature type="compositionally biased region" description="Basic and acidic residues" evidence="1">
    <location>
        <begin position="606"/>
        <end position="623"/>
    </location>
</feature>
<evidence type="ECO:0000259" key="2">
    <source>
        <dbReference type="Pfam" id="PF14661"/>
    </source>
</evidence>
<feature type="compositionally biased region" description="Polar residues" evidence="1">
    <location>
        <begin position="851"/>
        <end position="862"/>
    </location>
</feature>
<dbReference type="PANTHER" id="PTHR16151">
    <property type="entry name" value="HAUS AUGMIN-LIKE COMPLEX SUBUNIT 6"/>
    <property type="match status" value="1"/>
</dbReference>
<dbReference type="InterPro" id="IPR026797">
    <property type="entry name" value="HAUS_6"/>
</dbReference>
<proteinExistence type="predicted"/>
<protein>
    <recommendedName>
        <fullName evidence="2">HAUS augmin-like complex subunit 6 N-terminal domain-containing protein</fullName>
    </recommendedName>
</protein>
<evidence type="ECO:0000313" key="3">
    <source>
        <dbReference type="EMBL" id="KAJ8298281.1"/>
    </source>
</evidence>
<feature type="region of interest" description="Disordered" evidence="1">
    <location>
        <begin position="1225"/>
        <end position="1244"/>
    </location>
</feature>
<feature type="compositionally biased region" description="Basic and acidic residues" evidence="1">
    <location>
        <begin position="977"/>
        <end position="988"/>
    </location>
</feature>
<dbReference type="InterPro" id="IPR028163">
    <property type="entry name" value="HAUS_6_N"/>
</dbReference>
<sequence>MFCIVCNFPEKMSAAIDLKTIFFTNLQLLGFDAGAEEARNKIPFNRNMFDLPNKRGAEVVLHFLFSRLNPEMCREQFRDCWPIMDKKGEQLFRRTCNNWLVNITKDEADAHLPRIVASLFLSPGGEKFYQLLFHFSTYVLLHVTSKENDYLRRPILTRQNVDYGDVVAKSLKFGISRHTKKFLEEAQTNILLNREWKDYANELVRDHRRLTKEMREIDHNLRSELHLASERGIARGSPMVKRTKSLMPEYDFDPQATKRSQRVQQVREMWNQLNEFYKHEESEREVIESILDKTLNQHKIDAGEINIKVPDLLLRECEEEIRRVNLYYQYVFGVPVFDSDIKKITNQVHTNNAYLADAKTMQKMMSESLPEIKQSIETLRSQLNSRVSLPTTPQSARTTSIGLGLVEPSPPVSFSPSRETSGKTPKGLCIQASPNELSTPEAAARIAEGIANNIKTKSNKLSQGSPVYAPRMGHKGQPTGGNKIPTKKIPRKTTKQPARTVDVRKQLQSTPTKSVTKDIISVELEPQSWMSRQSKHDQSHSSQKYKNADLSFESTRSYKSGRSQKSEDNDITPVNLSKQFEGDKTLGDDDNTLVNLSLQSGSQSGRYDKGDNHTPQKRDRKSPSDMVADEVMGEGNVLSPVRSGLEAFVSQNLIDRSPPTTQTLQSPRSPSDILVKQILARTPSSTMKSSHGLDSSPIGAEVKKLWKEATSAENSPSSVKSGHSQGSRISKSSRSNQSPRSVQSAKSSNHQSPRYESPRIRNSPRAKTNQPGYLSDICRQELTEIEIKSDQQFNKSTKIARPHSPVAEILEKFQDEEDRPHSPVAEILDSLDKVPSSDALETLTKQEESLSDLTSPRSQLQGSKHDFEPIPVDDVDDEDIQEVPEMYRQERLEKSTLSPQELLVESLWRDTQALITKDIIPRSPISQDIRKMFREALAETDKSSPQTSARNTPRTGLREPVEYNPSSDSKQLSGGSYKDKRPKASTEKKRMKIKSNKSKKELEFNEDLKSDISLDEILRRQDMANDSLGDGNLDDIEMPNLCADGTFDEIFYTNSAKKTNNLPKQSEIHDSIRSCDFDSFRTGSLGDQVPRKQKFPLIDLDFEEENRLLFGNSQEDDDEIIQENRTFRDYNTGQIQLNNEDLQNQNFMFGENKENKFSRNDQLKDVSDKFGTHPGSRDQEESSDKNGSPGFKYDEETVESELLEDINFMNDSNNSLLNFNLSFQKGDKNSSGQKSEDDLDNLDDSVAPLKEGFQLVGASPAKLRLPTNGSAEKDEIDENDIIARFKKLKQVYSHAQ</sequence>
<evidence type="ECO:0000256" key="1">
    <source>
        <dbReference type="SAM" id="MobiDB-lite"/>
    </source>
</evidence>
<feature type="region of interest" description="Disordered" evidence="1">
    <location>
        <begin position="937"/>
        <end position="998"/>
    </location>
</feature>
<feature type="region of interest" description="Disordered" evidence="1">
    <location>
        <begin position="653"/>
        <end position="672"/>
    </location>
</feature>
<feature type="compositionally biased region" description="Polar residues" evidence="1">
    <location>
        <begin position="386"/>
        <end position="401"/>
    </location>
</feature>
<gene>
    <name evidence="3" type="ORF">KUTeg_024812</name>
</gene>